<reference evidence="1 2" key="1">
    <citation type="journal article" date="2019" name="Commun. Biol.">
        <title>The bagworm genome reveals a unique fibroin gene that provides high tensile strength.</title>
        <authorList>
            <person name="Kono N."/>
            <person name="Nakamura H."/>
            <person name="Ohtoshi R."/>
            <person name="Tomita M."/>
            <person name="Numata K."/>
            <person name="Arakawa K."/>
        </authorList>
    </citation>
    <scope>NUCLEOTIDE SEQUENCE [LARGE SCALE GENOMIC DNA]</scope>
</reference>
<evidence type="ECO:0000313" key="2">
    <source>
        <dbReference type="Proteomes" id="UP000299102"/>
    </source>
</evidence>
<gene>
    <name evidence="1" type="ORF">EVAR_99998_1</name>
</gene>
<comment type="caution">
    <text evidence="1">The sequence shown here is derived from an EMBL/GenBank/DDBJ whole genome shotgun (WGS) entry which is preliminary data.</text>
</comment>
<sequence>MKQNAGRRAPEPRIRTTNYAGAAVSGAFDTGKRLRFILLCSVTIQTVSLASLKHLNYENYSVLRYPTRSVRSPRWRAGVVIEEINCLPVYLISVIRHRLYCITKKNFNVMVKFQLTSILYVRDLNVTPAACAPPTTNEKLELVDTSVFLNVTLDSSGKQLARGPHLAC</sequence>
<evidence type="ECO:0000313" key="1">
    <source>
        <dbReference type="EMBL" id="GBP95443.1"/>
    </source>
</evidence>
<protein>
    <submittedName>
        <fullName evidence="1">Uncharacterized protein</fullName>
    </submittedName>
</protein>
<name>A0A4C2A7Z0_EUMVA</name>
<organism evidence="1 2">
    <name type="scientific">Eumeta variegata</name>
    <name type="common">Bagworm moth</name>
    <name type="synonym">Eumeta japonica</name>
    <dbReference type="NCBI Taxonomy" id="151549"/>
    <lineage>
        <taxon>Eukaryota</taxon>
        <taxon>Metazoa</taxon>
        <taxon>Ecdysozoa</taxon>
        <taxon>Arthropoda</taxon>
        <taxon>Hexapoda</taxon>
        <taxon>Insecta</taxon>
        <taxon>Pterygota</taxon>
        <taxon>Neoptera</taxon>
        <taxon>Endopterygota</taxon>
        <taxon>Lepidoptera</taxon>
        <taxon>Glossata</taxon>
        <taxon>Ditrysia</taxon>
        <taxon>Tineoidea</taxon>
        <taxon>Psychidae</taxon>
        <taxon>Oiketicinae</taxon>
        <taxon>Eumeta</taxon>
    </lineage>
</organism>
<accession>A0A4C2A7Z0</accession>
<dbReference type="Proteomes" id="UP000299102">
    <property type="component" value="Unassembled WGS sequence"/>
</dbReference>
<dbReference type="EMBL" id="BGZK01002631">
    <property type="protein sequence ID" value="GBP95443.1"/>
    <property type="molecule type" value="Genomic_DNA"/>
</dbReference>
<dbReference type="AlphaFoldDB" id="A0A4C2A7Z0"/>
<proteinExistence type="predicted"/>
<keyword evidence="2" id="KW-1185">Reference proteome</keyword>